<accession>A0A0F9EYC9</accession>
<reference evidence="1" key="1">
    <citation type="journal article" date="2015" name="Nature">
        <title>Complex archaea that bridge the gap between prokaryotes and eukaryotes.</title>
        <authorList>
            <person name="Spang A."/>
            <person name="Saw J.H."/>
            <person name="Jorgensen S.L."/>
            <person name="Zaremba-Niedzwiedzka K."/>
            <person name="Martijn J."/>
            <person name="Lind A.E."/>
            <person name="van Eijk R."/>
            <person name="Schleper C."/>
            <person name="Guy L."/>
            <person name="Ettema T.J."/>
        </authorList>
    </citation>
    <scope>NUCLEOTIDE SEQUENCE</scope>
</reference>
<gene>
    <name evidence="1" type="ORF">LCGC14_2371430</name>
</gene>
<sequence>MTKRQLIPDSTVKKMETALREFGYPVDFTYCRESVDKLMAGNKAVGGPQGFMRIWLEDAELLS</sequence>
<comment type="caution">
    <text evidence="1">The sequence shown here is derived from an EMBL/GenBank/DDBJ whole genome shotgun (WGS) entry which is preliminary data.</text>
</comment>
<organism evidence="1">
    <name type="scientific">marine sediment metagenome</name>
    <dbReference type="NCBI Taxonomy" id="412755"/>
    <lineage>
        <taxon>unclassified sequences</taxon>
        <taxon>metagenomes</taxon>
        <taxon>ecological metagenomes</taxon>
    </lineage>
</organism>
<protein>
    <submittedName>
        <fullName evidence="1">Uncharacterized protein</fullName>
    </submittedName>
</protein>
<proteinExistence type="predicted"/>
<dbReference type="EMBL" id="LAZR01034962">
    <property type="protein sequence ID" value="KKL28813.1"/>
    <property type="molecule type" value="Genomic_DNA"/>
</dbReference>
<evidence type="ECO:0000313" key="1">
    <source>
        <dbReference type="EMBL" id="KKL28813.1"/>
    </source>
</evidence>
<name>A0A0F9EYC9_9ZZZZ</name>
<dbReference type="AlphaFoldDB" id="A0A0F9EYC9"/>